<comment type="caution">
    <text evidence="1">The sequence shown here is derived from an EMBL/GenBank/DDBJ whole genome shotgun (WGS) entry which is preliminary data.</text>
</comment>
<proteinExistence type="predicted"/>
<evidence type="ECO:0000313" key="2">
    <source>
        <dbReference type="Proteomes" id="UP001311799"/>
    </source>
</evidence>
<sequence length="335" mass="39131">MNVEINIRTTVVGSVYHLFFILFKNRPDLLDSALEKKEFLNSFIYTSVSMYLYSSKFINTNESMHSEWIFFLFRYILTKYPSYFGDLYSFEYSEDNSMECDSSLMYLTILEPFVRISMIRNNLENISDLMMSQVIREIQNSVSKTIISSLEYKDVLLNILIELETNTNLREDKNNSGSILLNVLHEDINKEISLCEMKKYYCCLNKYLNEKLELVKSNGSLLIISGSDIDESILILENAKTWISVFQLELDNYEFDIVFFEEILGILLNILKIMLDFRRECVKIEGIMTKIDESIWSKISQVISISSILQAILSISSNNEHMLCKFKEDIKGEFT</sequence>
<dbReference type="EMBL" id="JAWDEY010000006">
    <property type="protein sequence ID" value="KAK6590427.1"/>
    <property type="molecule type" value="Genomic_DNA"/>
</dbReference>
<protein>
    <submittedName>
        <fullName evidence="1">Uncharacterized protein</fullName>
    </submittedName>
</protein>
<gene>
    <name evidence="1" type="ORF">RS030_152283</name>
</gene>
<name>A0AAV9Y2Q5_9CRYT</name>
<reference evidence="1 2" key="1">
    <citation type="submission" date="2023-10" db="EMBL/GenBank/DDBJ databases">
        <title>Comparative genomics analysis reveals potential genetic determinants of host preference in Cryptosporidium xiaoi.</title>
        <authorList>
            <person name="Xiao L."/>
            <person name="Li J."/>
        </authorList>
    </citation>
    <scope>NUCLEOTIDE SEQUENCE [LARGE SCALE GENOMIC DNA]</scope>
    <source>
        <strain evidence="1 2">52996</strain>
    </source>
</reference>
<organism evidence="1 2">
    <name type="scientific">Cryptosporidium xiaoi</name>
    <dbReference type="NCBI Taxonomy" id="659607"/>
    <lineage>
        <taxon>Eukaryota</taxon>
        <taxon>Sar</taxon>
        <taxon>Alveolata</taxon>
        <taxon>Apicomplexa</taxon>
        <taxon>Conoidasida</taxon>
        <taxon>Coccidia</taxon>
        <taxon>Eucoccidiorida</taxon>
        <taxon>Eimeriorina</taxon>
        <taxon>Cryptosporidiidae</taxon>
        <taxon>Cryptosporidium</taxon>
    </lineage>
</organism>
<accession>A0AAV9Y2Q5</accession>
<evidence type="ECO:0000313" key="1">
    <source>
        <dbReference type="EMBL" id="KAK6590427.1"/>
    </source>
</evidence>
<dbReference type="AlphaFoldDB" id="A0AAV9Y2Q5"/>
<keyword evidence="2" id="KW-1185">Reference proteome</keyword>
<dbReference type="Proteomes" id="UP001311799">
    <property type="component" value="Unassembled WGS sequence"/>
</dbReference>